<accession>A0A371CX70</accession>
<feature type="compositionally biased region" description="Pro residues" evidence="2">
    <location>
        <begin position="400"/>
        <end position="410"/>
    </location>
</feature>
<feature type="region of interest" description="Disordered" evidence="2">
    <location>
        <begin position="526"/>
        <end position="616"/>
    </location>
</feature>
<name>A0A371CX70_9APHY</name>
<dbReference type="EMBL" id="KZ857444">
    <property type="protein sequence ID" value="RDX44868.1"/>
    <property type="molecule type" value="Genomic_DNA"/>
</dbReference>
<keyword evidence="1" id="KW-0371">Homeobox</keyword>
<feature type="domain" description="Homeobox" evidence="3">
    <location>
        <begin position="1"/>
        <end position="20"/>
    </location>
</feature>
<keyword evidence="1" id="KW-0238">DNA-binding</keyword>
<evidence type="ECO:0000256" key="2">
    <source>
        <dbReference type="SAM" id="MobiDB-lite"/>
    </source>
</evidence>
<dbReference type="Gene3D" id="1.10.10.60">
    <property type="entry name" value="Homeodomain-like"/>
    <property type="match status" value="1"/>
</dbReference>
<protein>
    <recommendedName>
        <fullName evidence="3">Homeobox domain-containing protein</fullName>
    </recommendedName>
</protein>
<evidence type="ECO:0000313" key="4">
    <source>
        <dbReference type="EMBL" id="RDX44868.1"/>
    </source>
</evidence>
<feature type="compositionally biased region" description="Polar residues" evidence="2">
    <location>
        <begin position="561"/>
        <end position="571"/>
    </location>
</feature>
<dbReference type="CDD" id="cd00086">
    <property type="entry name" value="homeodomain"/>
    <property type="match status" value="1"/>
</dbReference>
<dbReference type="GO" id="GO:0005634">
    <property type="term" value="C:nucleus"/>
    <property type="evidence" value="ECO:0007669"/>
    <property type="project" value="UniProtKB-SubCell"/>
</dbReference>
<feature type="compositionally biased region" description="Low complexity" evidence="2">
    <location>
        <begin position="127"/>
        <end position="141"/>
    </location>
</feature>
<keyword evidence="1" id="KW-0539">Nucleus</keyword>
<dbReference type="OrthoDB" id="6159439at2759"/>
<comment type="subcellular location">
    <subcellularLocation>
        <location evidence="1">Nucleus</location>
    </subcellularLocation>
</comment>
<reference evidence="4 5" key="1">
    <citation type="journal article" date="2018" name="Biotechnol. Biofuels">
        <title>Integrative visual omics of the white-rot fungus Polyporus brumalis exposes the biotechnological potential of its oxidative enzymes for delignifying raw plant biomass.</title>
        <authorList>
            <person name="Miyauchi S."/>
            <person name="Rancon A."/>
            <person name="Drula E."/>
            <person name="Hage H."/>
            <person name="Chaduli D."/>
            <person name="Favel A."/>
            <person name="Grisel S."/>
            <person name="Henrissat B."/>
            <person name="Herpoel-Gimbert I."/>
            <person name="Ruiz-Duenas F.J."/>
            <person name="Chevret D."/>
            <person name="Hainaut M."/>
            <person name="Lin J."/>
            <person name="Wang M."/>
            <person name="Pangilinan J."/>
            <person name="Lipzen A."/>
            <person name="Lesage-Meessen L."/>
            <person name="Navarro D."/>
            <person name="Riley R."/>
            <person name="Grigoriev I.V."/>
            <person name="Zhou S."/>
            <person name="Raouche S."/>
            <person name="Rosso M.N."/>
        </authorList>
    </citation>
    <scope>NUCLEOTIDE SEQUENCE [LARGE SCALE GENOMIC DNA]</scope>
    <source>
        <strain evidence="4 5">BRFM 1820</strain>
    </source>
</reference>
<feature type="compositionally biased region" description="Low complexity" evidence="2">
    <location>
        <begin position="579"/>
        <end position="594"/>
    </location>
</feature>
<feature type="compositionally biased region" description="Low complexity" evidence="2">
    <location>
        <begin position="26"/>
        <end position="43"/>
    </location>
</feature>
<sequence length="739" mass="77981">MTPRGVQVWFQNRRAKTKQQAKKAEAAGGKPSAESTSAAALSSDPRAIAPRMDGDEEDETKDEDALSPALSPSPLPPHSSEDSIPEETAIPVPSDGSHSNANANADELPNSAPDSRRGSIAHPVPLPSWASSSPSTPSAPATAPPPQSAATSLGSPDLSGHVNSHVRLSTHPPSTHSYSQQHLTVPDSAFLRRGSLPASALSPGLGHGRMGPAGLLQKRGFDPSARRRSTDMGGHRLMAHPYAHVAASANSQGMSAHGPFDEGDELMHAQQPIRRPQLAPRLSAPFPHQANQSMAGHAHSMPVVPSQRHQLSSQRPYDMSPIPVVSPHSPVYHQNASGQVYDMFPPRHSIDGSALSLVQAQAQMNMGMHGQMHGRMDNGDAFSMGMGAHDGRYAISQRPIAPPVPGPLPSPNFSFGNPFVPGSSSNSSNNSASGTPPNASSPSLLSLPRRHSEGGVSDADTEESSAGPLSRFGSVASLGGSEVSWTSAYTSEGPGEGDDANICVSRRESCASNGHFLEMFSDLDVGSNGGTPAPPVMHEQHQLHHVSSNAHLSPNGYHHVQPQSPDGQQQALEDGGYPSPSSTSTISAGSTHSPHTHDTTGQHTTMTGGNARPQAHVRTNTSSELAYALSGDDSYTQGNSSKDNIGQLQYPVYSPEQRETTTSDYHYAQEQVHHPHQDYSKGQMAHFPTLYEGYVYPPDNQVPGEGTGGMNEAYAAGAIELSHMCVPASQFMGGYMQYS</sequence>
<evidence type="ECO:0000313" key="5">
    <source>
        <dbReference type="Proteomes" id="UP000256964"/>
    </source>
</evidence>
<feature type="compositionally biased region" description="Polar residues" evidence="2">
    <location>
        <begin position="171"/>
        <end position="181"/>
    </location>
</feature>
<dbReference type="AlphaFoldDB" id="A0A371CX70"/>
<evidence type="ECO:0000256" key="1">
    <source>
        <dbReference type="PROSITE-ProRule" id="PRU00108"/>
    </source>
</evidence>
<dbReference type="InterPro" id="IPR009057">
    <property type="entry name" value="Homeodomain-like_sf"/>
</dbReference>
<dbReference type="InterPro" id="IPR001356">
    <property type="entry name" value="HD"/>
</dbReference>
<dbReference type="PROSITE" id="PS50071">
    <property type="entry name" value="HOMEOBOX_2"/>
    <property type="match status" value="1"/>
</dbReference>
<feature type="DNA-binding region" description="Homeobox" evidence="1">
    <location>
        <begin position="3"/>
        <end position="21"/>
    </location>
</feature>
<evidence type="ECO:0000259" key="3">
    <source>
        <dbReference type="PROSITE" id="PS50071"/>
    </source>
</evidence>
<dbReference type="SUPFAM" id="SSF46689">
    <property type="entry name" value="Homeodomain-like"/>
    <property type="match status" value="1"/>
</dbReference>
<proteinExistence type="predicted"/>
<organism evidence="4 5">
    <name type="scientific">Lentinus brumalis</name>
    <dbReference type="NCBI Taxonomy" id="2498619"/>
    <lineage>
        <taxon>Eukaryota</taxon>
        <taxon>Fungi</taxon>
        <taxon>Dikarya</taxon>
        <taxon>Basidiomycota</taxon>
        <taxon>Agaricomycotina</taxon>
        <taxon>Agaricomycetes</taxon>
        <taxon>Polyporales</taxon>
        <taxon>Polyporaceae</taxon>
        <taxon>Lentinus</taxon>
    </lineage>
</organism>
<feature type="region of interest" description="Disordered" evidence="2">
    <location>
        <begin position="397"/>
        <end position="476"/>
    </location>
</feature>
<dbReference type="Proteomes" id="UP000256964">
    <property type="component" value="Unassembled WGS sequence"/>
</dbReference>
<gene>
    <name evidence="4" type="ORF">OH76DRAFT_1358930</name>
</gene>
<keyword evidence="5" id="KW-1185">Reference proteome</keyword>
<dbReference type="GO" id="GO:0003677">
    <property type="term" value="F:DNA binding"/>
    <property type="evidence" value="ECO:0007669"/>
    <property type="project" value="UniProtKB-UniRule"/>
</dbReference>
<feature type="region of interest" description="Disordered" evidence="2">
    <location>
        <begin position="1"/>
        <end position="181"/>
    </location>
</feature>
<feature type="compositionally biased region" description="Low complexity" evidence="2">
    <location>
        <begin position="421"/>
        <end position="447"/>
    </location>
</feature>